<reference evidence="3 4" key="1">
    <citation type="journal article" date="2021" name="Sci. Rep.">
        <title>The distribution of antibiotic resistance genes in chicken gut microbiota commensals.</title>
        <authorList>
            <person name="Juricova H."/>
            <person name="Matiasovicova J."/>
            <person name="Kubasova T."/>
            <person name="Cejkova D."/>
            <person name="Rychlik I."/>
        </authorList>
    </citation>
    <scope>NUCLEOTIDE SEQUENCE [LARGE SCALE GENOMIC DNA]</scope>
    <source>
        <strain evidence="3 4">An564</strain>
    </source>
</reference>
<organism evidence="3 4">
    <name type="scientific">Hydrogenoanaerobacterium saccharovorans</name>
    <dbReference type="NCBI Taxonomy" id="474960"/>
    <lineage>
        <taxon>Bacteria</taxon>
        <taxon>Bacillati</taxon>
        <taxon>Bacillota</taxon>
        <taxon>Clostridia</taxon>
        <taxon>Eubacteriales</taxon>
        <taxon>Oscillospiraceae</taxon>
        <taxon>Hydrogenoanaerobacterium</taxon>
    </lineage>
</organism>
<feature type="compositionally biased region" description="Acidic residues" evidence="1">
    <location>
        <begin position="332"/>
        <end position="342"/>
    </location>
</feature>
<evidence type="ECO:0000256" key="1">
    <source>
        <dbReference type="SAM" id="MobiDB-lite"/>
    </source>
</evidence>
<dbReference type="Proteomes" id="UP000724149">
    <property type="component" value="Unassembled WGS sequence"/>
</dbReference>
<gene>
    <name evidence="3" type="ORF">H9X81_03275</name>
</gene>
<evidence type="ECO:0000256" key="2">
    <source>
        <dbReference type="SAM" id="SignalP"/>
    </source>
</evidence>
<keyword evidence="4" id="KW-1185">Reference proteome</keyword>
<evidence type="ECO:0000313" key="4">
    <source>
        <dbReference type="Proteomes" id="UP000724149"/>
    </source>
</evidence>
<feature type="region of interest" description="Disordered" evidence="1">
    <location>
        <begin position="323"/>
        <end position="363"/>
    </location>
</feature>
<evidence type="ECO:0000313" key="3">
    <source>
        <dbReference type="EMBL" id="MBM6922714.1"/>
    </source>
</evidence>
<comment type="caution">
    <text evidence="3">The sequence shown here is derived from an EMBL/GenBank/DDBJ whole genome shotgun (WGS) entry which is preliminary data.</text>
</comment>
<accession>A0ABS2GLW3</accession>
<protein>
    <submittedName>
        <fullName evidence="3">Uncharacterized protein</fullName>
    </submittedName>
</protein>
<feature type="signal peptide" evidence="2">
    <location>
        <begin position="1"/>
        <end position="23"/>
    </location>
</feature>
<feature type="compositionally biased region" description="Low complexity" evidence="1">
    <location>
        <begin position="343"/>
        <end position="352"/>
    </location>
</feature>
<sequence length="363" mass="39579">MKKIFATTLAAVMTVSLTSVAFAATEEKGFVLGYKEGTTPGTGTTVYADQDDDGNYDETTLEALGTLEAGTKIYVPILLWNDDDTSGTPGTVESGELVQPTSDDIKGYKVYADWKVGDVDDDPEIKYVKFQKEGGTYGYGYAAVVYIPETTSAKDFDLAGTLAIAKTSSKADDAIDQNKFDFDITYASSAKIYEDFDGTETLEDGGGIVEFADDCGEIDIEFGEEALFTVNANGQGDLNLKYDTDYNSDFAAMYDYANIDFLNFPGEPSFNRNGTLYIYADEDTYLYEVTADGAKELDAVWDEDYEAWKLTTRTLTSYAVSDVELDVKTSTDEDTDTDEDTSTDTGSDSSTDTSEKPNPDTGR</sequence>
<proteinExistence type="predicted"/>
<name>A0ABS2GLW3_9FIRM</name>
<dbReference type="RefSeq" id="WP_204719778.1">
    <property type="nucleotide sequence ID" value="NZ_JACSNR010000002.1"/>
</dbReference>
<keyword evidence="2" id="KW-0732">Signal</keyword>
<feature type="compositionally biased region" description="Basic and acidic residues" evidence="1">
    <location>
        <begin position="353"/>
        <end position="363"/>
    </location>
</feature>
<feature type="chain" id="PRO_5046148953" evidence="2">
    <location>
        <begin position="24"/>
        <end position="363"/>
    </location>
</feature>
<dbReference type="EMBL" id="JACSNR010000002">
    <property type="protein sequence ID" value="MBM6922714.1"/>
    <property type="molecule type" value="Genomic_DNA"/>
</dbReference>